<dbReference type="Proteomes" id="UP000004699">
    <property type="component" value="Unassembled WGS sequence"/>
</dbReference>
<feature type="signal peptide" evidence="11">
    <location>
        <begin position="1"/>
        <end position="22"/>
    </location>
</feature>
<name>B8KWM8_9GAMM</name>
<dbReference type="AlphaFoldDB" id="B8KWM8"/>
<gene>
    <name evidence="14" type="ORF">NOR51B_1048</name>
</gene>
<proteinExistence type="inferred from homology"/>
<keyword evidence="14" id="KW-0675">Receptor</keyword>
<dbReference type="SUPFAM" id="SSF56935">
    <property type="entry name" value="Porins"/>
    <property type="match status" value="1"/>
</dbReference>
<dbReference type="EMBL" id="DS999411">
    <property type="protein sequence ID" value="EED35105.1"/>
    <property type="molecule type" value="Genomic_DNA"/>
</dbReference>
<keyword evidence="6 8" id="KW-0472">Membrane</keyword>
<dbReference type="eggNOG" id="COG4771">
    <property type="taxonomic scope" value="Bacteria"/>
</dbReference>
<dbReference type="Pfam" id="PF00593">
    <property type="entry name" value="TonB_dep_Rec_b-barrel"/>
    <property type="match status" value="1"/>
</dbReference>
<protein>
    <submittedName>
        <fullName evidence="14">TonB-dependent copper receptor</fullName>
    </submittedName>
</protein>
<dbReference type="STRING" id="565045.NOR51B_1048"/>
<evidence type="ECO:0000256" key="3">
    <source>
        <dbReference type="ARBA" id="ARBA00022452"/>
    </source>
</evidence>
<organism evidence="14 15">
    <name type="scientific">Luminiphilus syltensis NOR5-1B</name>
    <dbReference type="NCBI Taxonomy" id="565045"/>
    <lineage>
        <taxon>Bacteria</taxon>
        <taxon>Pseudomonadati</taxon>
        <taxon>Pseudomonadota</taxon>
        <taxon>Gammaproteobacteria</taxon>
        <taxon>Cellvibrionales</taxon>
        <taxon>Halieaceae</taxon>
        <taxon>Luminiphilus</taxon>
    </lineage>
</organism>
<dbReference type="Gene3D" id="2.170.130.10">
    <property type="entry name" value="TonB-dependent receptor, plug domain"/>
    <property type="match status" value="1"/>
</dbReference>
<dbReference type="GO" id="GO:0044718">
    <property type="term" value="P:siderophore transmembrane transport"/>
    <property type="evidence" value="ECO:0007669"/>
    <property type="project" value="TreeGrafter"/>
</dbReference>
<accession>B8KWM8</accession>
<comment type="similarity">
    <text evidence="8 9">Belongs to the TonB-dependent receptor family.</text>
</comment>
<keyword evidence="11" id="KW-0732">Signal</keyword>
<keyword evidence="3 8" id="KW-1134">Transmembrane beta strand</keyword>
<dbReference type="HOGENOM" id="CLU_014873_2_1_6"/>
<evidence type="ECO:0000256" key="4">
    <source>
        <dbReference type="ARBA" id="ARBA00022692"/>
    </source>
</evidence>
<keyword evidence="2 8" id="KW-0813">Transport</keyword>
<evidence type="ECO:0000259" key="12">
    <source>
        <dbReference type="Pfam" id="PF00593"/>
    </source>
</evidence>
<dbReference type="NCBIfam" id="TIGR01778">
    <property type="entry name" value="TonB-copper"/>
    <property type="match status" value="1"/>
</dbReference>
<keyword evidence="5 9" id="KW-0798">TonB box</keyword>
<dbReference type="Gene3D" id="2.40.170.20">
    <property type="entry name" value="TonB-dependent receptor, beta-barrel domain"/>
    <property type="match status" value="1"/>
</dbReference>
<dbReference type="InterPro" id="IPR039426">
    <property type="entry name" value="TonB-dep_rcpt-like"/>
</dbReference>
<evidence type="ECO:0000256" key="5">
    <source>
        <dbReference type="ARBA" id="ARBA00023077"/>
    </source>
</evidence>
<comment type="subcellular location">
    <subcellularLocation>
        <location evidence="1 8">Cell outer membrane</location>
        <topology evidence="1 8">Multi-pass membrane protein</topology>
    </subcellularLocation>
</comment>
<feature type="domain" description="TonB-dependent receptor-like beta-barrel" evidence="12">
    <location>
        <begin position="228"/>
        <end position="653"/>
    </location>
</feature>
<evidence type="ECO:0000256" key="6">
    <source>
        <dbReference type="ARBA" id="ARBA00023136"/>
    </source>
</evidence>
<dbReference type="RefSeq" id="WP_009019852.1">
    <property type="nucleotide sequence ID" value="NZ_DS999411.1"/>
</dbReference>
<evidence type="ECO:0000256" key="10">
    <source>
        <dbReference type="SAM" id="MobiDB-lite"/>
    </source>
</evidence>
<dbReference type="Pfam" id="PF07715">
    <property type="entry name" value="Plug"/>
    <property type="match status" value="1"/>
</dbReference>
<reference evidence="15" key="1">
    <citation type="journal article" date="2013" name="BMC Microbiol.">
        <title>Taxonomy and evolution of bacteriochlorophyll a-containing members of the OM60/NOR5 clade of marine gammaproteobacteria: description of Luminiphilus syltensis gen. nov., sp. nov., reclassification of Haliea rubra as Pseudohaliea rubra gen. nov., comb. nov., and emendation of Chromatocurvus halotolerans.</title>
        <authorList>
            <person name="Spring S."/>
            <person name="Riedel T."/>
            <person name="Sproer C."/>
            <person name="Yan S."/>
            <person name="Harder J."/>
            <person name="Fuchs B.M."/>
        </authorList>
    </citation>
    <scope>NUCLEOTIDE SEQUENCE [LARGE SCALE GENOMIC DNA]</scope>
    <source>
        <strain evidence="15">NOR51-B</strain>
    </source>
</reference>
<evidence type="ECO:0000313" key="14">
    <source>
        <dbReference type="EMBL" id="EED35105.1"/>
    </source>
</evidence>
<keyword evidence="4 8" id="KW-0812">Transmembrane</keyword>
<dbReference type="InterPro" id="IPR037066">
    <property type="entry name" value="Plug_dom_sf"/>
</dbReference>
<keyword evidence="15" id="KW-1185">Reference proteome</keyword>
<evidence type="ECO:0000259" key="13">
    <source>
        <dbReference type="Pfam" id="PF07715"/>
    </source>
</evidence>
<keyword evidence="7 8" id="KW-0998">Cell outer membrane</keyword>
<dbReference type="PANTHER" id="PTHR30069">
    <property type="entry name" value="TONB-DEPENDENT OUTER MEMBRANE RECEPTOR"/>
    <property type="match status" value="1"/>
</dbReference>
<feature type="chain" id="PRO_5002876590" evidence="11">
    <location>
        <begin position="23"/>
        <end position="690"/>
    </location>
</feature>
<dbReference type="PANTHER" id="PTHR30069:SF49">
    <property type="entry name" value="OUTER MEMBRANE PROTEIN C"/>
    <property type="match status" value="1"/>
</dbReference>
<dbReference type="InterPro" id="IPR010100">
    <property type="entry name" value="TonB-dep_Cu_rcpt"/>
</dbReference>
<evidence type="ECO:0000256" key="2">
    <source>
        <dbReference type="ARBA" id="ARBA00022448"/>
    </source>
</evidence>
<evidence type="ECO:0000256" key="7">
    <source>
        <dbReference type="ARBA" id="ARBA00023237"/>
    </source>
</evidence>
<feature type="region of interest" description="Disordered" evidence="10">
    <location>
        <begin position="69"/>
        <end position="88"/>
    </location>
</feature>
<dbReference type="PROSITE" id="PS52016">
    <property type="entry name" value="TONB_DEPENDENT_REC_3"/>
    <property type="match status" value="1"/>
</dbReference>
<evidence type="ECO:0000256" key="8">
    <source>
        <dbReference type="PROSITE-ProRule" id="PRU01360"/>
    </source>
</evidence>
<evidence type="ECO:0000256" key="11">
    <source>
        <dbReference type="SAM" id="SignalP"/>
    </source>
</evidence>
<evidence type="ECO:0000256" key="1">
    <source>
        <dbReference type="ARBA" id="ARBA00004571"/>
    </source>
</evidence>
<dbReference type="OrthoDB" id="5332150at2"/>
<evidence type="ECO:0000256" key="9">
    <source>
        <dbReference type="RuleBase" id="RU003357"/>
    </source>
</evidence>
<dbReference type="InterPro" id="IPR036942">
    <property type="entry name" value="Beta-barrel_TonB_sf"/>
</dbReference>
<dbReference type="GO" id="GO:0009279">
    <property type="term" value="C:cell outer membrane"/>
    <property type="evidence" value="ECO:0007669"/>
    <property type="project" value="UniProtKB-SubCell"/>
</dbReference>
<dbReference type="GO" id="GO:0015344">
    <property type="term" value="F:siderophore uptake transmembrane transporter activity"/>
    <property type="evidence" value="ECO:0007669"/>
    <property type="project" value="TreeGrafter"/>
</dbReference>
<sequence>MNSTLSPAFALCLAFAGSMALAQDDSSKTSPDAIESVSVVAQAMPPTISRKEAADIAPGRETGELLRDSLGLSGSRMGGHGTDPSIRGLSQNRINVLIDGAYIHGGCPNRMDPPTSYAPSGNFESLTVIRGMQTLQYGGGGPGGTILFERRTERFGHDLALRGNLSAGYRSNSETQSLNGDIAAGNATGFARLLFGVNDAGNFEDGDGERIRSSYEDNSIAAIVGFYPSADSRIDISFDRQQTKDALFAGAGMDSPDATNRTWQIKAENSAGFGPLSAVYFSAYHSDVSHLMDNFSLRPAGMMRAFVPSQSVTAGGRLVADFTVGTTEWKVGSDIQHNNRDARRSLARESGTQLNSVLWPDATIGQWGVFAEAIHPLDNQSRVITGLRYDRIRSEIADASVDPPGMALSPSALYDRYYGLATESEDTDDNLSALLRYERELGSPYTSGYVAISQTMRAADATERYLASNGATPSSRWVGNPGIDSERHRSLEIGLLQRKPRGSFEASLFYNRVDDYILRDRFTATNDNATIYRNVDAALFGGEAQLSRAFGSAWRATVGVAYVHAENTSDDRAIAQTPPLSLNARLEFQEGPWVFSGEMLSEARQSRVDLNSATGIPGQGLDIRQTPGWSVINLMGRFEASDTLTLEAGVDNLLNRNYSQHLNRGNAFDPTQIQVNEPGRAFWARANLTF</sequence>
<dbReference type="InterPro" id="IPR000531">
    <property type="entry name" value="Beta-barrel_TonB"/>
</dbReference>
<dbReference type="CDD" id="cd01347">
    <property type="entry name" value="ligand_gated_channel"/>
    <property type="match status" value="1"/>
</dbReference>
<evidence type="ECO:0000313" key="15">
    <source>
        <dbReference type="Proteomes" id="UP000004699"/>
    </source>
</evidence>
<feature type="domain" description="TonB-dependent receptor plug" evidence="13">
    <location>
        <begin position="48"/>
        <end position="145"/>
    </location>
</feature>
<dbReference type="InterPro" id="IPR012910">
    <property type="entry name" value="Plug_dom"/>
</dbReference>